<gene>
    <name evidence="2" type="ORF">CROQUDRAFT_100247</name>
</gene>
<keyword evidence="3" id="KW-1185">Reference proteome</keyword>
<comment type="caution">
    <text evidence="2">The sequence shown here is derived from an EMBL/GenBank/DDBJ whole genome shotgun (WGS) entry which is preliminary data.</text>
</comment>
<sequence length="270" mass="29562">MPSFYASRSYFLTSILIFQSFFWLISANTIPKSIFARSKTSHHKDNGSDSSSIQYKDFQISDGVTGEAPGRLKKLLLDPYGLNLTSDFVIEPESALAAISKADYRKIKEMSTLAKDAEGDFNKEINEHKDDKELVKKLKAGKVANKCLKLLLQQLYLSIDEATKHNETTTEKLALEKPKLIKNYAADTKHPGQPMVSAISLEDNKGDNGSDGGNGDHGSDDGDTEHSLNGGTAEHGSHHENGENGPHHENGDQGSHHEKGEDPADLGKED</sequence>
<evidence type="ECO:0000313" key="2">
    <source>
        <dbReference type="EMBL" id="KAG0140341.1"/>
    </source>
</evidence>
<reference evidence="2" key="1">
    <citation type="submission" date="2013-11" db="EMBL/GenBank/DDBJ databases">
        <title>Genome sequence of the fusiform rust pathogen reveals effectors for host alternation and coevolution with pine.</title>
        <authorList>
            <consortium name="DOE Joint Genome Institute"/>
            <person name="Smith K."/>
            <person name="Pendleton A."/>
            <person name="Kubisiak T."/>
            <person name="Anderson C."/>
            <person name="Salamov A."/>
            <person name="Aerts A."/>
            <person name="Riley R."/>
            <person name="Clum A."/>
            <person name="Lindquist E."/>
            <person name="Ence D."/>
            <person name="Campbell M."/>
            <person name="Kronenberg Z."/>
            <person name="Feau N."/>
            <person name="Dhillon B."/>
            <person name="Hamelin R."/>
            <person name="Burleigh J."/>
            <person name="Smith J."/>
            <person name="Yandell M."/>
            <person name="Nelson C."/>
            <person name="Grigoriev I."/>
            <person name="Davis J."/>
        </authorList>
    </citation>
    <scope>NUCLEOTIDE SEQUENCE</scope>
    <source>
        <strain evidence="2">G11</strain>
    </source>
</reference>
<proteinExistence type="predicted"/>
<feature type="compositionally biased region" description="Basic and acidic residues" evidence="1">
    <location>
        <begin position="217"/>
        <end position="226"/>
    </location>
</feature>
<dbReference type="AlphaFoldDB" id="A0A9P6NAS5"/>
<feature type="compositionally biased region" description="Basic and acidic residues" evidence="1">
    <location>
        <begin position="235"/>
        <end position="270"/>
    </location>
</feature>
<dbReference type="Proteomes" id="UP000886653">
    <property type="component" value="Unassembled WGS sequence"/>
</dbReference>
<name>A0A9P6NAS5_9BASI</name>
<accession>A0A9P6NAS5</accession>
<dbReference type="PANTHER" id="PTHR38849:SF1">
    <property type="entry name" value="SMALL SECRETED PROTEIN"/>
    <property type="match status" value="1"/>
</dbReference>
<evidence type="ECO:0000256" key="1">
    <source>
        <dbReference type="SAM" id="MobiDB-lite"/>
    </source>
</evidence>
<feature type="region of interest" description="Disordered" evidence="1">
    <location>
        <begin position="199"/>
        <end position="270"/>
    </location>
</feature>
<evidence type="ECO:0000313" key="3">
    <source>
        <dbReference type="Proteomes" id="UP000886653"/>
    </source>
</evidence>
<dbReference type="EMBL" id="MU167452">
    <property type="protein sequence ID" value="KAG0140341.1"/>
    <property type="molecule type" value="Genomic_DNA"/>
</dbReference>
<dbReference type="OrthoDB" id="2498675at2759"/>
<dbReference type="PANTHER" id="PTHR38849">
    <property type="entry name" value="SMALL SECRETED PROTEIN"/>
    <property type="match status" value="1"/>
</dbReference>
<protein>
    <submittedName>
        <fullName evidence="2">Uncharacterized protein</fullName>
    </submittedName>
</protein>
<organism evidence="2 3">
    <name type="scientific">Cronartium quercuum f. sp. fusiforme G11</name>
    <dbReference type="NCBI Taxonomy" id="708437"/>
    <lineage>
        <taxon>Eukaryota</taxon>
        <taxon>Fungi</taxon>
        <taxon>Dikarya</taxon>
        <taxon>Basidiomycota</taxon>
        <taxon>Pucciniomycotina</taxon>
        <taxon>Pucciniomycetes</taxon>
        <taxon>Pucciniales</taxon>
        <taxon>Coleosporiaceae</taxon>
        <taxon>Cronartium</taxon>
    </lineage>
</organism>